<proteinExistence type="predicted"/>
<evidence type="ECO:0000313" key="2">
    <source>
        <dbReference type="Proteomes" id="UP001203036"/>
    </source>
</evidence>
<dbReference type="EMBL" id="JAMQGO010000001">
    <property type="protein sequence ID" value="MCM2561233.1"/>
    <property type="molecule type" value="Genomic_DNA"/>
</dbReference>
<keyword evidence="2" id="KW-1185">Reference proteome</keyword>
<organism evidence="1 2">
    <name type="scientific">Lutimaribacter degradans</name>
    <dbReference type="NCBI Taxonomy" id="2945989"/>
    <lineage>
        <taxon>Bacteria</taxon>
        <taxon>Pseudomonadati</taxon>
        <taxon>Pseudomonadota</taxon>
        <taxon>Alphaproteobacteria</taxon>
        <taxon>Rhodobacterales</taxon>
        <taxon>Roseobacteraceae</taxon>
        <taxon>Lutimaribacter</taxon>
    </lineage>
</organism>
<comment type="caution">
    <text evidence="1">The sequence shown here is derived from an EMBL/GenBank/DDBJ whole genome shotgun (WGS) entry which is preliminary data.</text>
</comment>
<protein>
    <submittedName>
        <fullName evidence="1">LysM peptidoglycan-binding domain-containing protein</fullName>
    </submittedName>
</protein>
<sequence length="471" mass="48336">MSKFAIFSGPGAVMAGGAVAVAVAAVVAGVILWDRGGGPGPAPQPQPMAEAPAGLSEEAEETDAAANLAQDSPQVAAPAPDTPPADAAQEAPAAPQPPRFALVRAERDGLLQVAGTAEPGGTVTLLLDEARIGEAIAGSDGSFAAMLDVPPSDKPRLMRLELLMGEKVILSDQEVIIAPSAPAPVTQVAEAATDRPATPGAESTPEIVQGPEDGQGNEALPNEETTSDAPSGTTTETGSERDAETATETETETTPPAQVVANAPTAPAPTAPQAAPDAAETVARSAPPADSPAVLLSDAEGVRVIQPATAGDAPPEVMTSVAIDAITYSDAGEVELAGRSPGEGFVRIYLDNKPITTSQIDSDGSWRTDLPQVDSGIYTLRVDQIDEDGAVVSRVETPFKREDTSDLAEAAQADGPARAITVQPGNTLWAIARDRYGEGIMYVEVFRANAERIRDPDLIYPGQVFDLPALD</sequence>
<name>A0ACC5ZSE3_9RHOB</name>
<accession>A0ACC5ZSE3</accession>
<evidence type="ECO:0000313" key="1">
    <source>
        <dbReference type="EMBL" id="MCM2561233.1"/>
    </source>
</evidence>
<dbReference type="Proteomes" id="UP001203036">
    <property type="component" value="Unassembled WGS sequence"/>
</dbReference>
<gene>
    <name evidence="1" type="ORF">M8744_03650</name>
</gene>
<reference evidence="1" key="1">
    <citation type="submission" date="2022-06" db="EMBL/GenBank/DDBJ databases">
        <title>Lutimaribacter sp. EGI FJ00013, a novel bacterium isolated from a salt lake sediment enrichment.</title>
        <authorList>
            <person name="Gao L."/>
            <person name="Fang B.-Z."/>
            <person name="Li W.-J."/>
        </authorList>
    </citation>
    <scope>NUCLEOTIDE SEQUENCE</scope>
    <source>
        <strain evidence="1">EGI FJ00013</strain>
    </source>
</reference>